<feature type="transmembrane region" description="Helical" evidence="7">
    <location>
        <begin position="71"/>
        <end position="98"/>
    </location>
</feature>
<dbReference type="Pfam" id="PF01284">
    <property type="entry name" value="MARVEL"/>
    <property type="match status" value="1"/>
</dbReference>
<evidence type="ECO:0000256" key="4">
    <source>
        <dbReference type="ARBA" id="ARBA00023136"/>
    </source>
</evidence>
<dbReference type="PANTHER" id="PTHR22776:SF25">
    <property type="entry name" value="CKLF-LIKE MARVEL TRANSMEMBRANE DOMAIN-CONTAINING PROTEIN 6"/>
    <property type="match status" value="1"/>
</dbReference>
<gene>
    <name evidence="10" type="primary">cmtm6</name>
</gene>
<evidence type="ECO:0000256" key="2">
    <source>
        <dbReference type="ARBA" id="ARBA00022692"/>
    </source>
</evidence>
<accession>A0A6J2PBL7</accession>
<evidence type="ECO:0000256" key="7">
    <source>
        <dbReference type="SAM" id="Phobius"/>
    </source>
</evidence>
<evidence type="ECO:0000256" key="1">
    <source>
        <dbReference type="ARBA" id="ARBA00004141"/>
    </source>
</evidence>
<protein>
    <submittedName>
        <fullName evidence="10">LOW QUALITY PROTEIN: CKLF-like MARVEL transmembrane domain-containing protein 6</fullName>
    </submittedName>
</protein>
<reference evidence="10" key="1">
    <citation type="submission" date="2025-08" db="UniProtKB">
        <authorList>
            <consortium name="RefSeq"/>
        </authorList>
    </citation>
    <scope>IDENTIFICATION</scope>
</reference>
<keyword evidence="4 5" id="KW-0472">Membrane</keyword>
<dbReference type="AlphaFoldDB" id="A0A6J2PBL7"/>
<dbReference type="Proteomes" id="UP000504630">
    <property type="component" value="Unplaced"/>
</dbReference>
<dbReference type="PROSITE" id="PS51225">
    <property type="entry name" value="MARVEL"/>
    <property type="match status" value="1"/>
</dbReference>
<dbReference type="KEGG" id="cgob:115005698"/>
<dbReference type="GO" id="GO:0016020">
    <property type="term" value="C:membrane"/>
    <property type="evidence" value="ECO:0007669"/>
    <property type="project" value="UniProtKB-SubCell"/>
</dbReference>
<dbReference type="GeneID" id="115005698"/>
<keyword evidence="9" id="KW-1185">Reference proteome</keyword>
<dbReference type="InterPro" id="IPR008253">
    <property type="entry name" value="Marvel"/>
</dbReference>
<name>A0A6J2PBL7_COTGO</name>
<proteinExistence type="predicted"/>
<evidence type="ECO:0000313" key="10">
    <source>
        <dbReference type="RefSeq" id="XP_029283503.1"/>
    </source>
</evidence>
<feature type="transmembrane region" description="Helical" evidence="7">
    <location>
        <begin position="104"/>
        <end position="122"/>
    </location>
</feature>
<dbReference type="CTD" id="54918"/>
<evidence type="ECO:0000256" key="6">
    <source>
        <dbReference type="SAM" id="MobiDB-lite"/>
    </source>
</evidence>
<dbReference type="InterPro" id="IPR050578">
    <property type="entry name" value="MARVEL-CKLF_proteins"/>
</dbReference>
<keyword evidence="2 5" id="KW-0812">Transmembrane</keyword>
<comment type="subcellular location">
    <subcellularLocation>
        <location evidence="1">Membrane</location>
        <topology evidence="1">Multi-pass membrane protein</topology>
    </subcellularLocation>
</comment>
<dbReference type="RefSeq" id="XP_029283503.1">
    <property type="nucleotide sequence ID" value="XM_029427643.1"/>
</dbReference>
<dbReference type="OrthoDB" id="10028364at2759"/>
<dbReference type="PANTHER" id="PTHR22776">
    <property type="entry name" value="MARVEL-CONTAINING POTENTIAL LIPID RAFT-ASSOCIATED PROTEIN"/>
    <property type="match status" value="1"/>
</dbReference>
<evidence type="ECO:0000256" key="3">
    <source>
        <dbReference type="ARBA" id="ARBA00022989"/>
    </source>
</evidence>
<sequence length="215" mass="23573">MRKCGSSQSAEAKQQVEVRSWKLCFSGNRKKPERSIMAEVYSPTTAPNPKSSWFLVPSENLDKVRCGVKAIAVLLSFVAFILEEVVTSCVSCSALYFFEFVSCTAFLFTLLLLTLLSTALHTRVGVSCWPRLDFVYTALIAVLFFVASIVFVADNSNTTVEKCAVAFGFLATLAFVIDLGWFVKTRGHPFKKNANPESSNGGPVASEAERLNTGE</sequence>
<feature type="domain" description="MARVEL" evidence="8">
    <location>
        <begin position="60"/>
        <end position="187"/>
    </location>
</feature>
<feature type="transmembrane region" description="Helical" evidence="7">
    <location>
        <begin position="134"/>
        <end position="153"/>
    </location>
</feature>
<evidence type="ECO:0000313" key="9">
    <source>
        <dbReference type="Proteomes" id="UP000504630"/>
    </source>
</evidence>
<feature type="region of interest" description="Disordered" evidence="6">
    <location>
        <begin position="193"/>
        <end position="215"/>
    </location>
</feature>
<organism evidence="9 10">
    <name type="scientific">Cottoperca gobio</name>
    <name type="common">Frogmouth</name>
    <name type="synonym">Aphritis gobio</name>
    <dbReference type="NCBI Taxonomy" id="56716"/>
    <lineage>
        <taxon>Eukaryota</taxon>
        <taxon>Metazoa</taxon>
        <taxon>Chordata</taxon>
        <taxon>Craniata</taxon>
        <taxon>Vertebrata</taxon>
        <taxon>Euteleostomi</taxon>
        <taxon>Actinopterygii</taxon>
        <taxon>Neopterygii</taxon>
        <taxon>Teleostei</taxon>
        <taxon>Neoteleostei</taxon>
        <taxon>Acanthomorphata</taxon>
        <taxon>Eupercaria</taxon>
        <taxon>Perciformes</taxon>
        <taxon>Notothenioidei</taxon>
        <taxon>Bovichtidae</taxon>
        <taxon>Cottoperca</taxon>
    </lineage>
</organism>
<dbReference type="InParanoid" id="A0A6J2PBL7"/>
<evidence type="ECO:0000256" key="5">
    <source>
        <dbReference type="PROSITE-ProRule" id="PRU00581"/>
    </source>
</evidence>
<keyword evidence="3 7" id="KW-1133">Transmembrane helix</keyword>
<feature type="transmembrane region" description="Helical" evidence="7">
    <location>
        <begin position="165"/>
        <end position="183"/>
    </location>
</feature>
<evidence type="ECO:0000259" key="8">
    <source>
        <dbReference type="PROSITE" id="PS51225"/>
    </source>
</evidence>